<evidence type="ECO:0000259" key="2">
    <source>
        <dbReference type="Pfam" id="PF21590"/>
    </source>
</evidence>
<dbReference type="RefSeq" id="XP_021848253.2">
    <property type="nucleotide sequence ID" value="XM_021992561.2"/>
</dbReference>
<reference evidence="3" key="1">
    <citation type="journal article" date="2021" name="Nat. Commun.">
        <title>Genomic analyses provide insights into spinach domestication and the genetic basis of agronomic traits.</title>
        <authorList>
            <person name="Cai X."/>
            <person name="Sun X."/>
            <person name="Xu C."/>
            <person name="Sun H."/>
            <person name="Wang X."/>
            <person name="Ge C."/>
            <person name="Zhang Z."/>
            <person name="Wang Q."/>
            <person name="Fei Z."/>
            <person name="Jiao C."/>
            <person name="Wang Q."/>
        </authorList>
    </citation>
    <scope>NUCLEOTIDE SEQUENCE [LARGE SCALE GENOMIC DNA]</scope>
    <source>
        <strain evidence="3">cv. Varoflay</strain>
    </source>
</reference>
<evidence type="ECO:0008006" key="5">
    <source>
        <dbReference type="Google" id="ProtNLM"/>
    </source>
</evidence>
<dbReference type="Pfam" id="PF21588">
    <property type="entry name" value="AP5B1_middle"/>
    <property type="match status" value="1"/>
</dbReference>
<proteinExistence type="predicted"/>
<accession>A0A9R0IFW4</accession>
<name>A0A9R0IFW4_SPIOL</name>
<reference evidence="4" key="2">
    <citation type="submission" date="2025-08" db="UniProtKB">
        <authorList>
            <consortium name="RefSeq"/>
        </authorList>
    </citation>
    <scope>IDENTIFICATION</scope>
    <source>
        <tissue evidence="4">Leaf</tissue>
    </source>
</reference>
<dbReference type="InterPro" id="IPR048979">
    <property type="entry name" value="AP5B1_middle"/>
</dbReference>
<protein>
    <recommendedName>
        <fullName evidence="5">AP-5 complex subunit beta-1</fullName>
    </recommendedName>
</protein>
<evidence type="ECO:0000313" key="4">
    <source>
        <dbReference type="RefSeq" id="XP_021848253.2"/>
    </source>
</evidence>
<feature type="domain" description="AP5B1 C-terminal" evidence="2">
    <location>
        <begin position="1075"/>
        <end position="1122"/>
    </location>
</feature>
<feature type="domain" description="AP5B1 middle" evidence="1">
    <location>
        <begin position="260"/>
        <end position="652"/>
    </location>
</feature>
<evidence type="ECO:0000313" key="3">
    <source>
        <dbReference type="Proteomes" id="UP000813463"/>
    </source>
</evidence>
<dbReference type="KEGG" id="soe:110787929"/>
<dbReference type="GeneID" id="110787929"/>
<gene>
    <name evidence="4" type="primary">LOC110787929</name>
</gene>
<dbReference type="Proteomes" id="UP000813463">
    <property type="component" value="Chromosome 2"/>
</dbReference>
<dbReference type="Pfam" id="PF21590">
    <property type="entry name" value="AP5B1_C"/>
    <property type="match status" value="1"/>
</dbReference>
<dbReference type="GO" id="GO:0030119">
    <property type="term" value="C:AP-type membrane coat adaptor complex"/>
    <property type="evidence" value="ECO:0000318"/>
    <property type="project" value="GO_Central"/>
</dbReference>
<keyword evidence="3" id="KW-1185">Reference proteome</keyword>
<sequence>MEKLPSKKTHLTLPEWESLIDDFHNGGSHRWWSSITPLSLLDFSLSSLLKKDFPLSLKLHLLIFLDEFADQIFVSDDDYDEEEVLTRLIETLKVVIQSPIDGFSITYSLKEQILVSVTSITMTICELRVRVCQSQLEGLVAILLTIVNRPNHSIDRQTRAVACECLRELEREYPCFLAEIVGHLWGLCQNERTHASQSYILLLLEVIHDIVVCKLNVASVFKTAVPLVPFNVPQWVTADGGEGNVEEGMHFGVELSSSNAKELKRVMSFLLDCSQVLTPCGMVEFMSMVIPLAVGLELQSSLLKVQFSGLLYSYNPLLWHVVLMLCRQFLDSFDGQEGEIFKRLVLISKEGQQPLVFRLLVLHWLLGFVELVSEKDVVKRRLIVGMSSHFYPNVYDALALKSMKLDLIAFCSIVIDSEVSQYGFSGKSVMKYFEDGLVCVAGFKWLPPWSTETAVAFRTLHKFLIGASTHSNADPSASKAVMESTIFRGIQTILVNLLLDFQKLVPVVVALIDRLLNCQKHCCMGEKLLQTVDEHLLSKVIINYRMSSYFLIFDRIGKNDSVPPQRLLDLLMKFTIFHVEKHSPDTGLKSWSHGSKVLGICRTMLLHHHSSRLFIGLSRLLAFTSLYFPDLEVRDNARIYLRMLICIPGKKLKHMLTLGDQVIGISPSPHANSVYNVHSPRFSEDLKKSRSISSYIHLERVIPLLVKQSWSLCLPTIDYEVDKNGFVDGINNSEPQLNVQGSSGNKTTQFVGDNKRIDQPQEPLRVMDSKISGIVDILRKHFSCIPDFRHMSGIKIRIPCSLRFSSEHFNRIWGSDSTGDSAVELDTVPAMYGIVLKFSSSAPYGSIPSYHIPFLLGESAFEIPHKKESLDIVSAGIQSNEKSVSSSLVTIELEPREPVPGLVDVSINANAENGQVVNGKLQGVSVGIEDMFLKAAAPAEILEDTVPGYYSALFDALWEVCGASSSAGRETFSLKGGKGFAAIHGTQSVKLLEVPSTLAIRVVERYLAPFVVGVIGRPLVEVVKDGGLIQDVAWIDMFSGSANENNSVANFDGGPLYLTYFENEDGKINIGKTNMGCFLVLIFLPPRYHLLFRMEVSDISTLVRIRTDHWPCLAYIDDYLEALFSL</sequence>
<dbReference type="AlphaFoldDB" id="A0A9R0IFW4"/>
<evidence type="ECO:0000259" key="1">
    <source>
        <dbReference type="Pfam" id="PF21588"/>
    </source>
</evidence>
<dbReference type="InterPro" id="IPR048981">
    <property type="entry name" value="AP5B1_C"/>
</dbReference>
<dbReference type="GO" id="GO:0016197">
    <property type="term" value="P:endosomal transport"/>
    <property type="evidence" value="ECO:0000318"/>
    <property type="project" value="GO_Central"/>
</dbReference>
<organism evidence="3 4">
    <name type="scientific">Spinacia oleracea</name>
    <name type="common">Spinach</name>
    <dbReference type="NCBI Taxonomy" id="3562"/>
    <lineage>
        <taxon>Eukaryota</taxon>
        <taxon>Viridiplantae</taxon>
        <taxon>Streptophyta</taxon>
        <taxon>Embryophyta</taxon>
        <taxon>Tracheophyta</taxon>
        <taxon>Spermatophyta</taxon>
        <taxon>Magnoliopsida</taxon>
        <taxon>eudicotyledons</taxon>
        <taxon>Gunneridae</taxon>
        <taxon>Pentapetalae</taxon>
        <taxon>Caryophyllales</taxon>
        <taxon>Chenopodiaceae</taxon>
        <taxon>Chenopodioideae</taxon>
        <taxon>Anserineae</taxon>
        <taxon>Spinacia</taxon>
    </lineage>
</organism>
<dbReference type="InterPro" id="IPR038741">
    <property type="entry name" value="AP5B1"/>
</dbReference>
<dbReference type="PANTHER" id="PTHR34033:SF1">
    <property type="entry name" value="AP-5 COMPLEX SUBUNIT BETA-1"/>
    <property type="match status" value="1"/>
</dbReference>
<dbReference type="PANTHER" id="PTHR34033">
    <property type="entry name" value="AP-5 COMPLEX SUBUNIT BETA-1"/>
    <property type="match status" value="1"/>
</dbReference>